<feature type="transmembrane region" description="Helical" evidence="1">
    <location>
        <begin position="454"/>
        <end position="476"/>
    </location>
</feature>
<name>A0ABY8BXB4_9MICO</name>
<feature type="transmembrane region" description="Helical" evidence="1">
    <location>
        <begin position="422"/>
        <end position="442"/>
    </location>
</feature>
<evidence type="ECO:0000313" key="2">
    <source>
        <dbReference type="EMBL" id="WEG07665.1"/>
    </source>
</evidence>
<feature type="transmembrane region" description="Helical" evidence="1">
    <location>
        <begin position="305"/>
        <end position="325"/>
    </location>
</feature>
<evidence type="ECO:0000256" key="1">
    <source>
        <dbReference type="SAM" id="Phobius"/>
    </source>
</evidence>
<feature type="transmembrane region" description="Helical" evidence="1">
    <location>
        <begin position="556"/>
        <end position="576"/>
    </location>
</feature>
<organism evidence="2 3">
    <name type="scientific">Microbacterium horticulturae</name>
    <dbReference type="NCBI Taxonomy" id="3028316"/>
    <lineage>
        <taxon>Bacteria</taxon>
        <taxon>Bacillati</taxon>
        <taxon>Actinomycetota</taxon>
        <taxon>Actinomycetes</taxon>
        <taxon>Micrococcales</taxon>
        <taxon>Microbacteriaceae</taxon>
        <taxon>Microbacterium</taxon>
    </lineage>
</organism>
<keyword evidence="1" id="KW-0472">Membrane</keyword>
<keyword evidence="3" id="KW-1185">Reference proteome</keyword>
<sequence length="944" mass="103476">MPADAIAVAQRRPTPLYRWLSARLMRLERWVRSHGSVNLRWGIGFGWALIIGIGLLLIFGPVINKPIGFDDITASAEDVTGTWIARSFQADYVLHRGDDGRLQVDVTEHITAFFADDVRDETIERVIPTQYESHDLHPTLTEATLDGSPVHVHTRTTADGVAYGIPHRTGLRGDHDVVLRYTLHDMAYAAQDNSTGRDEQLWEWNAYGPSFGHGVAETEMHITVPRTLADAYSREPRGGLSWLLAADSAQLDPESTTGDTVTYTLTNDQSLPPYATFWFRFAFEPGTFALPAPSFFFWVQAIGPFVPLLLLAATLLFALAARAVAWSDARGRAWYVYREEPPDAVKPAVAARIWRSVLSTPLVDALDEYRRGGDAAAKRALVRAARQAGRPGNLMIAWTRYLRGSAWKDVFRRGLRRVPRGFVRESFLGAALAWAVLQAGLVRQLSYQVPLTRYWWPVAVMAVSVLVAGTIIVIALTARPLTRKGTLVKEQLLGLRLYADRTLAHERISLKDPLLPYVVMFASPRRAGRLVRALIAQEGLNADVAADPAFLSAKRLAVRFAAVLAVPAAIAVVSWVPASTQYHSDDAAYDSDVVPGAYGFFVSTFSAHATLTGAPGGTPRLQVTEHLSGAVEEGFRNVPQVVRIWHDTVNGHHAGLTVTSVAVDGSAVPFTQSRLDGQALLRTRLPDEWPGDHDVTIRYTLDDPVAEVWADGGWRQRLRWTALSPGWRFGWAGVDHDVESVSVSLTLSDEVLDAAAHGRGWLGGGAWPDLGVRDFGAPARSAAGVQYAEWFAPDADGHWPELTADDVVFWSDDDYLGAQLEFPEGTYAAGSRAAFIADAAMRALPIVLPVLCAVIAIGAALIGIVRGRRPIVGGMRDVTRWVTPWFAAAAWILTFWATRDLVGDEPEFVPIMGSAALAVVATVWMFVATRHRRTPTRTSRSGSH</sequence>
<evidence type="ECO:0000313" key="3">
    <source>
        <dbReference type="Proteomes" id="UP001214553"/>
    </source>
</evidence>
<keyword evidence="1" id="KW-0812">Transmembrane</keyword>
<keyword evidence="1" id="KW-1133">Transmembrane helix</keyword>
<feature type="transmembrane region" description="Helical" evidence="1">
    <location>
        <begin position="878"/>
        <end position="896"/>
    </location>
</feature>
<dbReference type="SUPFAM" id="SSF81665">
    <property type="entry name" value="Calcium ATPase, transmembrane domain M"/>
    <property type="match status" value="1"/>
</dbReference>
<dbReference type="Proteomes" id="UP001214553">
    <property type="component" value="Chromosome"/>
</dbReference>
<feature type="transmembrane region" description="Helical" evidence="1">
    <location>
        <begin position="908"/>
        <end position="927"/>
    </location>
</feature>
<feature type="transmembrane region" description="Helical" evidence="1">
    <location>
        <begin position="846"/>
        <end position="866"/>
    </location>
</feature>
<dbReference type="InterPro" id="IPR023298">
    <property type="entry name" value="ATPase_P-typ_TM_dom_sf"/>
</dbReference>
<proteinExistence type="predicted"/>
<reference evidence="2 3" key="1">
    <citation type="submission" date="2023-03" db="EMBL/GenBank/DDBJ databases">
        <title>Genome sequence of Microbacterium sp. KACC 23027.</title>
        <authorList>
            <person name="Kim S."/>
            <person name="Heo J."/>
            <person name="Kwon S.-W."/>
        </authorList>
    </citation>
    <scope>NUCLEOTIDE SEQUENCE [LARGE SCALE GENOMIC DNA]</scope>
    <source>
        <strain evidence="2 3">KACC 23027</strain>
    </source>
</reference>
<dbReference type="RefSeq" id="WP_275277004.1">
    <property type="nucleotide sequence ID" value="NZ_CP119108.1"/>
</dbReference>
<protein>
    <submittedName>
        <fullName evidence="2">DUF2207 domain-containing protein</fullName>
    </submittedName>
</protein>
<gene>
    <name evidence="2" type="ORF">PU630_10410</name>
</gene>
<feature type="transmembrane region" description="Helical" evidence="1">
    <location>
        <begin position="39"/>
        <end position="59"/>
    </location>
</feature>
<accession>A0ABY8BXB4</accession>
<dbReference type="EMBL" id="CP119108">
    <property type="protein sequence ID" value="WEG07665.1"/>
    <property type="molecule type" value="Genomic_DNA"/>
</dbReference>